<dbReference type="InterPro" id="IPR000531">
    <property type="entry name" value="Beta-barrel_TonB"/>
</dbReference>
<comment type="similarity">
    <text evidence="8 9">Belongs to the TonB-dependent receptor family.</text>
</comment>
<dbReference type="InterPro" id="IPR023997">
    <property type="entry name" value="TonB-dep_OMP_SusC/RagA_CS"/>
</dbReference>
<evidence type="ECO:0000256" key="7">
    <source>
        <dbReference type="ARBA" id="ARBA00023237"/>
    </source>
</evidence>
<dbReference type="Pfam" id="PF13715">
    <property type="entry name" value="CarbopepD_reg_2"/>
    <property type="match status" value="1"/>
</dbReference>
<dbReference type="SUPFAM" id="SSF56935">
    <property type="entry name" value="Porins"/>
    <property type="match status" value="1"/>
</dbReference>
<feature type="domain" description="TonB-dependent receptor plug" evidence="13">
    <location>
        <begin position="247"/>
        <end position="383"/>
    </location>
</feature>
<evidence type="ECO:0000256" key="8">
    <source>
        <dbReference type="PROSITE-ProRule" id="PRU01360"/>
    </source>
</evidence>
<evidence type="ECO:0000313" key="15">
    <source>
        <dbReference type="Proteomes" id="UP001226434"/>
    </source>
</evidence>
<dbReference type="NCBIfam" id="TIGR04057">
    <property type="entry name" value="SusC_RagA_signa"/>
    <property type="match status" value="1"/>
</dbReference>
<keyword evidence="2 8" id="KW-0813">Transport</keyword>
<dbReference type="InterPro" id="IPR037066">
    <property type="entry name" value="Plug_dom_sf"/>
</dbReference>
<dbReference type="NCBIfam" id="TIGR04056">
    <property type="entry name" value="OMP_RagA_SusC"/>
    <property type="match status" value="1"/>
</dbReference>
<feature type="compositionally biased region" description="Low complexity" evidence="10">
    <location>
        <begin position="330"/>
        <end position="342"/>
    </location>
</feature>
<dbReference type="Gene3D" id="2.60.40.1120">
    <property type="entry name" value="Carboxypeptidase-like, regulatory domain"/>
    <property type="match status" value="1"/>
</dbReference>
<feature type="chain" id="PRO_5046390543" evidence="11">
    <location>
        <begin position="25"/>
        <end position="1185"/>
    </location>
</feature>
<evidence type="ECO:0000259" key="12">
    <source>
        <dbReference type="Pfam" id="PF00593"/>
    </source>
</evidence>
<dbReference type="Gene3D" id="2.40.170.20">
    <property type="entry name" value="TonB-dependent receptor, beta-barrel domain"/>
    <property type="match status" value="1"/>
</dbReference>
<evidence type="ECO:0000259" key="13">
    <source>
        <dbReference type="Pfam" id="PF07715"/>
    </source>
</evidence>
<dbReference type="RefSeq" id="WP_282333838.1">
    <property type="nucleotide sequence ID" value="NZ_JASBRG010000005.1"/>
</dbReference>
<dbReference type="InterPro" id="IPR039426">
    <property type="entry name" value="TonB-dep_rcpt-like"/>
</dbReference>
<keyword evidence="11" id="KW-0732">Signal</keyword>
<evidence type="ECO:0000256" key="1">
    <source>
        <dbReference type="ARBA" id="ARBA00004571"/>
    </source>
</evidence>
<keyword evidence="3 8" id="KW-1134">Transmembrane beta strand</keyword>
<dbReference type="SUPFAM" id="SSF49464">
    <property type="entry name" value="Carboxypeptidase regulatory domain-like"/>
    <property type="match status" value="1"/>
</dbReference>
<dbReference type="Pfam" id="PF07715">
    <property type="entry name" value="Plug"/>
    <property type="match status" value="1"/>
</dbReference>
<organism evidence="14 15">
    <name type="scientific">Pinibacter soli</name>
    <dbReference type="NCBI Taxonomy" id="3044211"/>
    <lineage>
        <taxon>Bacteria</taxon>
        <taxon>Pseudomonadati</taxon>
        <taxon>Bacteroidota</taxon>
        <taxon>Chitinophagia</taxon>
        <taxon>Chitinophagales</taxon>
        <taxon>Chitinophagaceae</taxon>
        <taxon>Pinibacter</taxon>
    </lineage>
</organism>
<protein>
    <submittedName>
        <fullName evidence="14">SusC/RagA family TonB-linked outer membrane protein</fullName>
    </submittedName>
</protein>
<dbReference type="Gene3D" id="2.170.130.10">
    <property type="entry name" value="TonB-dependent receptor, plug domain"/>
    <property type="match status" value="1"/>
</dbReference>
<feature type="signal peptide" evidence="11">
    <location>
        <begin position="1"/>
        <end position="24"/>
    </location>
</feature>
<keyword evidence="6 8" id="KW-0472">Membrane</keyword>
<evidence type="ECO:0000256" key="11">
    <source>
        <dbReference type="SAM" id="SignalP"/>
    </source>
</evidence>
<evidence type="ECO:0000256" key="10">
    <source>
        <dbReference type="SAM" id="MobiDB-lite"/>
    </source>
</evidence>
<accession>A0ABT6RB08</accession>
<reference evidence="14 15" key="1">
    <citation type="submission" date="2023-05" db="EMBL/GenBank/DDBJ databases">
        <title>Genome sequence of Pinibacter sp. MAH-24.</title>
        <authorList>
            <person name="Huq M.A."/>
        </authorList>
    </citation>
    <scope>NUCLEOTIDE SEQUENCE [LARGE SCALE GENOMIC DNA]</scope>
    <source>
        <strain evidence="14 15">MAH-24</strain>
    </source>
</reference>
<gene>
    <name evidence="14" type="ORF">QJ048_08125</name>
</gene>
<evidence type="ECO:0000256" key="2">
    <source>
        <dbReference type="ARBA" id="ARBA00022448"/>
    </source>
</evidence>
<dbReference type="InterPro" id="IPR036942">
    <property type="entry name" value="Beta-barrel_TonB_sf"/>
</dbReference>
<dbReference type="InterPro" id="IPR012910">
    <property type="entry name" value="Plug_dom"/>
</dbReference>
<feature type="region of interest" description="Disordered" evidence="10">
    <location>
        <begin position="322"/>
        <end position="356"/>
    </location>
</feature>
<dbReference type="EMBL" id="JASBRG010000005">
    <property type="protein sequence ID" value="MDI3319735.1"/>
    <property type="molecule type" value="Genomic_DNA"/>
</dbReference>
<name>A0ABT6RB08_9BACT</name>
<keyword evidence="15" id="KW-1185">Reference proteome</keyword>
<evidence type="ECO:0000256" key="9">
    <source>
        <dbReference type="RuleBase" id="RU003357"/>
    </source>
</evidence>
<keyword evidence="5 9" id="KW-0798">TonB box</keyword>
<feature type="domain" description="TonB-dependent receptor-like beta-barrel" evidence="12">
    <location>
        <begin position="545"/>
        <end position="1022"/>
    </location>
</feature>
<dbReference type="PROSITE" id="PS52016">
    <property type="entry name" value="TONB_DEPENDENT_REC_3"/>
    <property type="match status" value="1"/>
</dbReference>
<proteinExistence type="inferred from homology"/>
<evidence type="ECO:0000256" key="6">
    <source>
        <dbReference type="ARBA" id="ARBA00023136"/>
    </source>
</evidence>
<dbReference type="InterPro" id="IPR023996">
    <property type="entry name" value="TonB-dep_OMP_SusC/RagA"/>
</dbReference>
<keyword evidence="7 8" id="KW-0998">Cell outer membrane</keyword>
<evidence type="ECO:0000256" key="3">
    <source>
        <dbReference type="ARBA" id="ARBA00022452"/>
    </source>
</evidence>
<keyword evidence="4 8" id="KW-0812">Transmembrane</keyword>
<evidence type="ECO:0000256" key="4">
    <source>
        <dbReference type="ARBA" id="ARBA00022692"/>
    </source>
</evidence>
<comment type="caution">
    <text evidence="14">The sequence shown here is derived from an EMBL/GenBank/DDBJ whole genome shotgun (WGS) entry which is preliminary data.</text>
</comment>
<dbReference type="Proteomes" id="UP001226434">
    <property type="component" value="Unassembled WGS sequence"/>
</dbReference>
<dbReference type="InterPro" id="IPR008969">
    <property type="entry name" value="CarboxyPept-like_regulatory"/>
</dbReference>
<sequence length="1185" mass="130212">MRKKYSLPHLFGCLLATQMLAVSATDAQNSYSYVRSNTDAYKRSHGLTIQDTNVEKAKLFTVLKELNKQKGVYFLFSEQSLGNQMVNPLGDTKEATEKILDEVLSNTGIRYKKLNDKTYVILSDKDKKRTSLNYVPLDGMELAIQASNLEVVMADPITGKITGPDGSPIANATVSIKGTSKGTTTNSNGIFTLAAKKGDVLIISYVGYTPQQITVGDESNISVSLLVASQQMNEVVVTALGIQKKSRDLTYATQKLNNSDLTTVKDANFVNSLSGKVAGVTITKSSSGTGGSARVLLRGNKSTQNNQPLYVIDGIPLPNFSPSQPTDVWGQGSTSSGSSFSSAPGRDGGDGISNLNPDDIESVTVLKGASGAALYGSQAANGAIVITTKTGKAGKARINLSSDVTFDKPMYYPESQFKYGQGLNGKAATDTTTEDSWGKVVNAPDHVKSFYQTGVTTSNSISLSGGTERAQTYFSYGNTYSKGVVPTSTFNRNNINVRETMKFLDDRLSLDANFTFLNQKATNRPVSGIYANPLTGLYLFPRGLNFDYYRNNYQYFSQARNMWLQNWYDINYDKGMTGQDHEQNPFWLLNKAPRVDQRDRVIGNITLKYKLLDWLNIQARGNFDKSYDTYDSRMYAGTQSVQAPPNGRYTLDKANNTQLYGDVILMANKQLNSNLNLQANLGSSITDTKLGDINFDTDPYATQGLYYPNKFGVNYIMGDAMISGQTDQHKQQQSVFGSVQLGYKGFLFVDLTGRNDWSSTFAFTPTEKKGYFYYSAGANLILSEAVHLPDAISFAKVRASYAKVGNDVSIYATNPAIYKQDNRAGAQYNTKVPFPGKYLKPEDNRSFEIGTEWRFIHDRVGFDVTYYKNNNYQQYMEVPAGTGTTYSLFYLNMGNIQNTGVEATVFVQPIKKEGFNWTSTFNYATNVNKVINFSDPNVPGATKDNAFALNSQGVNMYQAKIQEGGSWGDIYGNFFQRDASGAVLVNVATDPGTGAKSYSFTPDSTSFKKPLGNPNPKYTLGWNNNFDIKNFNISFLIEGRFGGEVLSVTQAMMDQYGDSKASADARDAGKVNFNAVNSITKEKVDIPVQDFYKAVGGRAGITEYYMYDATAVRLRELAIGYNVPLHSKGINNLRVSLIGRNLFFFSKKAPFDPETSMGTGNAMQGIETFGIPSTRSLGFSLKLGF</sequence>
<dbReference type="Pfam" id="PF00593">
    <property type="entry name" value="TonB_dep_Rec_b-barrel"/>
    <property type="match status" value="1"/>
</dbReference>
<evidence type="ECO:0000313" key="14">
    <source>
        <dbReference type="EMBL" id="MDI3319735.1"/>
    </source>
</evidence>
<comment type="subcellular location">
    <subcellularLocation>
        <location evidence="1 8">Cell outer membrane</location>
        <topology evidence="1 8">Multi-pass membrane protein</topology>
    </subcellularLocation>
</comment>
<evidence type="ECO:0000256" key="5">
    <source>
        <dbReference type="ARBA" id="ARBA00023077"/>
    </source>
</evidence>